<accession>A0AAN6YG72</accession>
<proteinExistence type="predicted"/>
<evidence type="ECO:0000313" key="2">
    <source>
        <dbReference type="EMBL" id="KAK4218066.1"/>
    </source>
</evidence>
<dbReference type="Proteomes" id="UP001301769">
    <property type="component" value="Unassembled WGS sequence"/>
</dbReference>
<evidence type="ECO:0000313" key="3">
    <source>
        <dbReference type="Proteomes" id="UP001301769"/>
    </source>
</evidence>
<reference evidence="2" key="1">
    <citation type="journal article" date="2023" name="Mol. Phylogenet. Evol.">
        <title>Genome-scale phylogeny and comparative genomics of the fungal order Sordariales.</title>
        <authorList>
            <person name="Hensen N."/>
            <person name="Bonometti L."/>
            <person name="Westerberg I."/>
            <person name="Brannstrom I.O."/>
            <person name="Guillou S."/>
            <person name="Cros-Aarteil S."/>
            <person name="Calhoun S."/>
            <person name="Haridas S."/>
            <person name="Kuo A."/>
            <person name="Mondo S."/>
            <person name="Pangilinan J."/>
            <person name="Riley R."/>
            <person name="LaButti K."/>
            <person name="Andreopoulos B."/>
            <person name="Lipzen A."/>
            <person name="Chen C."/>
            <person name="Yan M."/>
            <person name="Daum C."/>
            <person name="Ng V."/>
            <person name="Clum A."/>
            <person name="Steindorff A."/>
            <person name="Ohm R.A."/>
            <person name="Martin F."/>
            <person name="Silar P."/>
            <person name="Natvig D.O."/>
            <person name="Lalanne C."/>
            <person name="Gautier V."/>
            <person name="Ament-Velasquez S.L."/>
            <person name="Kruys A."/>
            <person name="Hutchinson M.I."/>
            <person name="Powell A.J."/>
            <person name="Barry K."/>
            <person name="Miller A.N."/>
            <person name="Grigoriev I.V."/>
            <person name="Debuchy R."/>
            <person name="Gladieux P."/>
            <person name="Hiltunen Thoren M."/>
            <person name="Johannesson H."/>
        </authorList>
    </citation>
    <scope>NUCLEOTIDE SEQUENCE</scope>
    <source>
        <strain evidence="2">PSN293</strain>
    </source>
</reference>
<dbReference type="AlphaFoldDB" id="A0AAN6YG72"/>
<keyword evidence="3" id="KW-1185">Reference proteome</keyword>
<comment type="caution">
    <text evidence="2">The sequence shown here is derived from an EMBL/GenBank/DDBJ whole genome shotgun (WGS) entry which is preliminary data.</text>
</comment>
<feature type="chain" id="PRO_5042909126" evidence="1">
    <location>
        <begin position="23"/>
        <end position="122"/>
    </location>
</feature>
<evidence type="ECO:0000256" key="1">
    <source>
        <dbReference type="SAM" id="SignalP"/>
    </source>
</evidence>
<feature type="signal peptide" evidence="1">
    <location>
        <begin position="1"/>
        <end position="22"/>
    </location>
</feature>
<gene>
    <name evidence="2" type="ORF">QBC37DRAFT_16667</name>
</gene>
<sequence>MRNRALHGIICIRILIIARCLSVSLNTNNLAEKRLAAGVTVSNGVRHALEPSRRFSHTLIMNSRSSQLVFWDDKWLNEALFQLVEKVRRADGVYVRLVQVPSGSCTSRGVNTYVDVVRAADS</sequence>
<dbReference type="EMBL" id="MU858055">
    <property type="protein sequence ID" value="KAK4218066.1"/>
    <property type="molecule type" value="Genomic_DNA"/>
</dbReference>
<organism evidence="2 3">
    <name type="scientific">Rhypophila decipiens</name>
    <dbReference type="NCBI Taxonomy" id="261697"/>
    <lineage>
        <taxon>Eukaryota</taxon>
        <taxon>Fungi</taxon>
        <taxon>Dikarya</taxon>
        <taxon>Ascomycota</taxon>
        <taxon>Pezizomycotina</taxon>
        <taxon>Sordariomycetes</taxon>
        <taxon>Sordariomycetidae</taxon>
        <taxon>Sordariales</taxon>
        <taxon>Naviculisporaceae</taxon>
        <taxon>Rhypophila</taxon>
    </lineage>
</organism>
<protein>
    <submittedName>
        <fullName evidence="2">Uncharacterized protein</fullName>
    </submittedName>
</protein>
<reference evidence="2" key="2">
    <citation type="submission" date="2023-05" db="EMBL/GenBank/DDBJ databases">
        <authorList>
            <consortium name="Lawrence Berkeley National Laboratory"/>
            <person name="Steindorff A."/>
            <person name="Hensen N."/>
            <person name="Bonometti L."/>
            <person name="Westerberg I."/>
            <person name="Brannstrom I.O."/>
            <person name="Guillou S."/>
            <person name="Cros-Aarteil S."/>
            <person name="Calhoun S."/>
            <person name="Haridas S."/>
            <person name="Kuo A."/>
            <person name="Mondo S."/>
            <person name="Pangilinan J."/>
            <person name="Riley R."/>
            <person name="Labutti K."/>
            <person name="Andreopoulos B."/>
            <person name="Lipzen A."/>
            <person name="Chen C."/>
            <person name="Yanf M."/>
            <person name="Daum C."/>
            <person name="Ng V."/>
            <person name="Clum A."/>
            <person name="Ohm R."/>
            <person name="Martin F."/>
            <person name="Silar P."/>
            <person name="Natvig D."/>
            <person name="Lalanne C."/>
            <person name="Gautier V."/>
            <person name="Ament-Velasquez S.L."/>
            <person name="Kruys A."/>
            <person name="Hutchinson M.I."/>
            <person name="Powell A.J."/>
            <person name="Barry K."/>
            <person name="Miller A.N."/>
            <person name="Grigoriev I.V."/>
            <person name="Debuchy R."/>
            <person name="Gladieux P."/>
            <person name="Thoren M.H."/>
            <person name="Johannesson H."/>
        </authorList>
    </citation>
    <scope>NUCLEOTIDE SEQUENCE</scope>
    <source>
        <strain evidence="2">PSN293</strain>
    </source>
</reference>
<keyword evidence="1" id="KW-0732">Signal</keyword>
<name>A0AAN6YG72_9PEZI</name>